<dbReference type="Proteomes" id="UP000073492">
    <property type="component" value="Unassembled WGS sequence"/>
</dbReference>
<evidence type="ECO:0000256" key="7">
    <source>
        <dbReference type="ARBA" id="ARBA00023136"/>
    </source>
</evidence>
<evidence type="ECO:0000313" key="11">
    <source>
        <dbReference type="Proteomes" id="UP000073492"/>
    </source>
</evidence>
<protein>
    <recommendedName>
        <fullName evidence="3">Signal peptidase complex subunit 1</fullName>
    </recommendedName>
</protein>
<dbReference type="GO" id="GO:0006465">
    <property type="term" value="P:signal peptide processing"/>
    <property type="evidence" value="ECO:0007669"/>
    <property type="project" value="InterPro"/>
</dbReference>
<dbReference type="GO" id="GO:0005787">
    <property type="term" value="C:signal peptidase complex"/>
    <property type="evidence" value="ECO:0007669"/>
    <property type="project" value="InterPro"/>
</dbReference>
<dbReference type="PANTHER" id="PTHR13202">
    <property type="entry name" value="MICROSOMAL SIGNAL PEPTIDASE 12 KDA SUBUNIT"/>
    <property type="match status" value="1"/>
</dbReference>
<organism evidence="10 11">
    <name type="scientific">Pseudocercospora musae</name>
    <dbReference type="NCBI Taxonomy" id="113226"/>
    <lineage>
        <taxon>Eukaryota</taxon>
        <taxon>Fungi</taxon>
        <taxon>Dikarya</taxon>
        <taxon>Ascomycota</taxon>
        <taxon>Pezizomycotina</taxon>
        <taxon>Dothideomycetes</taxon>
        <taxon>Dothideomycetidae</taxon>
        <taxon>Mycosphaerellales</taxon>
        <taxon>Mycosphaerellaceae</taxon>
        <taxon>Pseudocercospora</taxon>
    </lineage>
</organism>
<keyword evidence="5" id="KW-0256">Endoplasmic reticulum</keyword>
<dbReference type="InterPro" id="IPR009542">
    <property type="entry name" value="Spc1/SPCS1"/>
</dbReference>
<dbReference type="OrthoDB" id="263893at2759"/>
<accession>A0A139I2T1</accession>
<keyword evidence="11" id="KW-1185">Reference proteome</keyword>
<evidence type="ECO:0000256" key="6">
    <source>
        <dbReference type="ARBA" id="ARBA00022989"/>
    </source>
</evidence>
<evidence type="ECO:0000256" key="2">
    <source>
        <dbReference type="ARBA" id="ARBA00005245"/>
    </source>
</evidence>
<keyword evidence="7 9" id="KW-0472">Membrane</keyword>
<feature type="transmembrane region" description="Helical" evidence="9">
    <location>
        <begin position="156"/>
        <end position="177"/>
    </location>
</feature>
<evidence type="ECO:0000313" key="10">
    <source>
        <dbReference type="EMBL" id="KXT09030.1"/>
    </source>
</evidence>
<evidence type="ECO:0000256" key="8">
    <source>
        <dbReference type="ARBA" id="ARBA00045204"/>
    </source>
</evidence>
<evidence type="ECO:0000256" key="1">
    <source>
        <dbReference type="ARBA" id="ARBA00004477"/>
    </source>
</evidence>
<feature type="transmembrane region" description="Helical" evidence="9">
    <location>
        <begin position="129"/>
        <end position="149"/>
    </location>
</feature>
<dbReference type="Pfam" id="PF06645">
    <property type="entry name" value="SPC12"/>
    <property type="match status" value="1"/>
</dbReference>
<comment type="subcellular location">
    <subcellularLocation>
        <location evidence="1">Endoplasmic reticulum membrane</location>
        <topology evidence="1">Multi-pass membrane protein</topology>
    </subcellularLocation>
</comment>
<keyword evidence="4 9" id="KW-0812">Transmembrane</keyword>
<comment type="function">
    <text evidence="8">Component of the signal peptidase complex (SPC) which catalyzes the cleavage of N-terminal signal sequences from nascent proteins as they are translocated into the lumen of the endoplasmic reticulum. Dispensable for SPC enzymatic activity.</text>
</comment>
<dbReference type="STRING" id="113226.A0A139I2T1"/>
<comment type="caution">
    <text evidence="10">The sequence shown here is derived from an EMBL/GenBank/DDBJ whole genome shotgun (WGS) entry which is preliminary data.</text>
</comment>
<keyword evidence="6 9" id="KW-1133">Transmembrane helix</keyword>
<evidence type="ECO:0000256" key="3">
    <source>
        <dbReference type="ARBA" id="ARBA00017059"/>
    </source>
</evidence>
<dbReference type="EMBL" id="LFZO01000381">
    <property type="protein sequence ID" value="KXT09030.1"/>
    <property type="molecule type" value="Genomic_DNA"/>
</dbReference>
<dbReference type="PANTHER" id="PTHR13202:SF0">
    <property type="entry name" value="SIGNAL PEPTIDASE COMPLEX SUBUNIT 1"/>
    <property type="match status" value="1"/>
</dbReference>
<name>A0A139I2T1_9PEZI</name>
<gene>
    <name evidence="10" type="ORF">AC579_2549</name>
</gene>
<comment type="similarity">
    <text evidence="2">Belongs to the SPCS1 family.</text>
</comment>
<reference evidence="10 11" key="1">
    <citation type="submission" date="2015-07" db="EMBL/GenBank/DDBJ databases">
        <title>Comparative genomics of the Sigatoka disease complex on banana suggests a link between parallel evolutionary changes in Pseudocercospora fijiensis and Pseudocercospora eumusae and increased virulence on the banana host.</title>
        <authorList>
            <person name="Chang T.-C."/>
            <person name="Salvucci A."/>
            <person name="Crous P.W."/>
            <person name="Stergiopoulos I."/>
        </authorList>
    </citation>
    <scope>NUCLEOTIDE SEQUENCE [LARGE SCALE GENOMIC DNA]</scope>
    <source>
        <strain evidence="10 11">CBS 116634</strain>
    </source>
</reference>
<proteinExistence type="inferred from homology"/>
<dbReference type="AlphaFoldDB" id="A0A139I2T1"/>
<sequence length="207" mass="22924">MFLSEIRIGTSVAAQETNQCQSNHGVSMWFTMPTMQDILVILTRNSISASRRQGTQSFFACGRFLPEDLPDWPVHRLGLACDCQLAVNRHPSAQHIIQSNVANMDALLEQARTVYEGEIDFKGQQLAEYITYGLLSAVGAIAFLAGFITQNIYHTLYIGLGGTALCFLIVVPQWPFFNQNPLPFLPSRKSSRGIEGLTIEVDGKKVS</sequence>
<evidence type="ECO:0000256" key="9">
    <source>
        <dbReference type="SAM" id="Phobius"/>
    </source>
</evidence>
<dbReference type="GO" id="GO:0045047">
    <property type="term" value="P:protein targeting to ER"/>
    <property type="evidence" value="ECO:0007669"/>
    <property type="project" value="TreeGrafter"/>
</dbReference>
<evidence type="ECO:0000256" key="4">
    <source>
        <dbReference type="ARBA" id="ARBA00022692"/>
    </source>
</evidence>
<evidence type="ECO:0000256" key="5">
    <source>
        <dbReference type="ARBA" id="ARBA00022824"/>
    </source>
</evidence>